<name>A0A4Q7B1H3_9GAMM</name>
<keyword evidence="1" id="KW-0472">Membrane</keyword>
<gene>
    <name evidence="2" type="ORF">EXE25_09250</name>
</gene>
<evidence type="ECO:0000313" key="2">
    <source>
        <dbReference type="EMBL" id="RZG66857.1"/>
    </source>
</evidence>
<dbReference type="EMBL" id="SGSU01000009">
    <property type="protein sequence ID" value="RZG66857.1"/>
    <property type="molecule type" value="Genomic_DNA"/>
</dbReference>
<feature type="transmembrane region" description="Helical" evidence="1">
    <location>
        <begin position="72"/>
        <end position="92"/>
    </location>
</feature>
<dbReference type="RefSeq" id="WP_130145704.1">
    <property type="nucleotide sequence ID" value="NZ_SGSU01000009.1"/>
</dbReference>
<keyword evidence="1" id="KW-0812">Transmembrane</keyword>
<comment type="caution">
    <text evidence="2">The sequence shown here is derived from an EMBL/GenBank/DDBJ whole genome shotgun (WGS) entry which is preliminary data.</text>
</comment>
<keyword evidence="1" id="KW-1133">Transmembrane helix</keyword>
<organism evidence="2 3">
    <name type="scientific">Acinetobacter bouvetii</name>
    <dbReference type="NCBI Taxonomy" id="202951"/>
    <lineage>
        <taxon>Bacteria</taxon>
        <taxon>Pseudomonadati</taxon>
        <taxon>Pseudomonadota</taxon>
        <taxon>Gammaproteobacteria</taxon>
        <taxon>Moraxellales</taxon>
        <taxon>Moraxellaceae</taxon>
        <taxon>Acinetobacter</taxon>
    </lineage>
</organism>
<accession>A0A4Q7B1H3</accession>
<sequence length="131" mass="14116">MQETAVPWILKIIPAVAGAILALVLSGDIDKHGRAYISIGVIGKFLSSVIVSLYGGSAFIEHYGLLKMSIMTHGFIMLIFSVLGLLGIGIIYQSIALLKGKPLDEVISEIRSAFVAIWGNSRGTKKKDDQE</sequence>
<feature type="transmembrane region" description="Helical" evidence="1">
    <location>
        <begin position="37"/>
        <end position="60"/>
    </location>
</feature>
<evidence type="ECO:0000256" key="1">
    <source>
        <dbReference type="SAM" id="Phobius"/>
    </source>
</evidence>
<dbReference type="AlphaFoldDB" id="A0A4Q7B1H3"/>
<reference evidence="2 3" key="1">
    <citation type="submission" date="2019-02" db="EMBL/GenBank/DDBJ databases">
        <title>The Batch Genome Submission of Acinetobacter spp. strains.</title>
        <authorList>
            <person name="Qin J."/>
            <person name="Hu Y."/>
            <person name="Ye H."/>
            <person name="Wei L."/>
            <person name="Feng Y."/>
            <person name="Zong Z."/>
        </authorList>
    </citation>
    <scope>NUCLEOTIDE SEQUENCE [LARGE SCALE GENOMIC DNA]</scope>
    <source>
        <strain evidence="2 3">WCHABo060081</strain>
    </source>
</reference>
<proteinExistence type="predicted"/>
<evidence type="ECO:0000313" key="3">
    <source>
        <dbReference type="Proteomes" id="UP000293483"/>
    </source>
</evidence>
<feature type="transmembrane region" description="Helical" evidence="1">
    <location>
        <begin position="6"/>
        <end position="25"/>
    </location>
</feature>
<dbReference type="Proteomes" id="UP000293483">
    <property type="component" value="Unassembled WGS sequence"/>
</dbReference>
<protein>
    <submittedName>
        <fullName evidence="2">Uncharacterized protein</fullName>
    </submittedName>
</protein>